<gene>
    <name evidence="1" type="ORF">M8523_03010</name>
</gene>
<dbReference type="Proteomes" id="UP001165667">
    <property type="component" value="Unassembled WGS sequence"/>
</dbReference>
<accession>A0AA41YUA7</accession>
<keyword evidence="2" id="KW-1185">Reference proteome</keyword>
<reference evidence="1" key="1">
    <citation type="submission" date="2022-05" db="EMBL/GenBank/DDBJ databases">
        <authorList>
            <person name="Pankratov T."/>
        </authorList>
    </citation>
    <scope>NUCLEOTIDE SEQUENCE</scope>
    <source>
        <strain evidence="1">BP6-180914</strain>
    </source>
</reference>
<organism evidence="1 2">
    <name type="scientific">Lichenifustis flavocetrariae</name>
    <dbReference type="NCBI Taxonomy" id="2949735"/>
    <lineage>
        <taxon>Bacteria</taxon>
        <taxon>Pseudomonadati</taxon>
        <taxon>Pseudomonadota</taxon>
        <taxon>Alphaproteobacteria</taxon>
        <taxon>Hyphomicrobiales</taxon>
        <taxon>Lichenihabitantaceae</taxon>
        <taxon>Lichenifustis</taxon>
    </lineage>
</organism>
<sequence>MVLTGHPFDLDAWLQALPTGANPWVVKVRDEHVLRSISFDSLADPAQIIDAATFLVELINGALLASNPGGERVTLGAVLELLADGSINHHVHLAGTVNARSRVSATLTVGAERQPQIPSVVQNWLGSAEADPDRSDLLVYASRADNWFDIYKAIECIERIFGGERGLTAAEIVPTSRIKLLKRTANTIARHANRQFPPPEVPMSLGDAKGILSVLVRHVFSNC</sequence>
<dbReference type="AlphaFoldDB" id="A0AA41YUA7"/>
<dbReference type="RefSeq" id="WP_282583323.1">
    <property type="nucleotide sequence ID" value="NZ_JAMOIM010000001.1"/>
</dbReference>
<proteinExistence type="predicted"/>
<name>A0AA41YUA7_9HYPH</name>
<protein>
    <submittedName>
        <fullName evidence="1">Uncharacterized protein</fullName>
    </submittedName>
</protein>
<evidence type="ECO:0000313" key="2">
    <source>
        <dbReference type="Proteomes" id="UP001165667"/>
    </source>
</evidence>
<dbReference type="EMBL" id="JAMOIM010000001">
    <property type="protein sequence ID" value="MCW6506988.1"/>
    <property type="molecule type" value="Genomic_DNA"/>
</dbReference>
<evidence type="ECO:0000313" key="1">
    <source>
        <dbReference type="EMBL" id="MCW6506988.1"/>
    </source>
</evidence>
<comment type="caution">
    <text evidence="1">The sequence shown here is derived from an EMBL/GenBank/DDBJ whole genome shotgun (WGS) entry which is preliminary data.</text>
</comment>